<comment type="caution">
    <text evidence="8">The sequence shown here is derived from an EMBL/GenBank/DDBJ whole genome shotgun (WGS) entry which is preliminary data.</text>
</comment>
<reference evidence="8" key="1">
    <citation type="submission" date="2022-04" db="EMBL/GenBank/DDBJ databases">
        <title>Roseomonas acroporae sp. nov., isolated from coral Acropora digitifera.</title>
        <authorList>
            <person name="Sun H."/>
        </authorList>
    </citation>
    <scope>NUCLEOTIDE SEQUENCE</scope>
    <source>
        <strain evidence="8">NAR14</strain>
    </source>
</reference>
<dbReference type="GO" id="GO:0008324">
    <property type="term" value="F:monoatomic cation transmembrane transporter activity"/>
    <property type="evidence" value="ECO:0007669"/>
    <property type="project" value="InterPro"/>
</dbReference>
<keyword evidence="5 7" id="KW-1133">Transmembrane helix</keyword>
<evidence type="ECO:0000256" key="2">
    <source>
        <dbReference type="ARBA" id="ARBA00006228"/>
    </source>
</evidence>
<dbReference type="PANTHER" id="PTHR34584:SF1">
    <property type="entry name" value="NA(+)_H(+) ANTIPORTER SUBUNIT E1"/>
    <property type="match status" value="1"/>
</dbReference>
<dbReference type="EMBL" id="JALPRX010000078">
    <property type="protein sequence ID" value="MCK8786241.1"/>
    <property type="molecule type" value="Genomic_DNA"/>
</dbReference>
<dbReference type="Pfam" id="PF01899">
    <property type="entry name" value="MNHE"/>
    <property type="match status" value="1"/>
</dbReference>
<dbReference type="Proteomes" id="UP001139516">
    <property type="component" value="Unassembled WGS sequence"/>
</dbReference>
<dbReference type="RefSeq" id="WP_248668355.1">
    <property type="nucleotide sequence ID" value="NZ_JALPRX010000078.1"/>
</dbReference>
<sequence>MTTSPTHVPSRRASVALIGRVPPLLVAWVAMAGAAPDSLLVGLPAVLAAALCSLRLLPPSRPGLRPLALIGYAPRLLAQSLLGGIDVARRALAPRPVLRPGFVAAPLALPAGNARAAFCAAASLVPGTLPAGDTADGGVLLHALDLDQPVLDAWARDAAAFRRLLAPAPLPSAATGP</sequence>
<evidence type="ECO:0000256" key="3">
    <source>
        <dbReference type="ARBA" id="ARBA00022475"/>
    </source>
</evidence>
<protein>
    <submittedName>
        <fullName evidence="8">Na+/H+ antiporter subunit E</fullName>
    </submittedName>
</protein>
<feature type="transmembrane region" description="Helical" evidence="7">
    <location>
        <begin position="12"/>
        <end position="33"/>
    </location>
</feature>
<comment type="subcellular location">
    <subcellularLocation>
        <location evidence="1">Cell membrane</location>
        <topology evidence="1">Multi-pass membrane protein</topology>
    </subcellularLocation>
</comment>
<comment type="similarity">
    <text evidence="2">Belongs to the CPA3 antiporters (TC 2.A.63) subunit E family.</text>
</comment>
<evidence type="ECO:0000256" key="5">
    <source>
        <dbReference type="ARBA" id="ARBA00022989"/>
    </source>
</evidence>
<evidence type="ECO:0000256" key="7">
    <source>
        <dbReference type="SAM" id="Phobius"/>
    </source>
</evidence>
<evidence type="ECO:0000256" key="4">
    <source>
        <dbReference type="ARBA" id="ARBA00022692"/>
    </source>
</evidence>
<dbReference type="InterPro" id="IPR002758">
    <property type="entry name" value="Cation_antiport_E"/>
</dbReference>
<dbReference type="AlphaFoldDB" id="A0A9X1YHF7"/>
<evidence type="ECO:0000256" key="1">
    <source>
        <dbReference type="ARBA" id="ARBA00004651"/>
    </source>
</evidence>
<dbReference type="GO" id="GO:0005886">
    <property type="term" value="C:plasma membrane"/>
    <property type="evidence" value="ECO:0007669"/>
    <property type="project" value="UniProtKB-SubCell"/>
</dbReference>
<keyword evidence="4 7" id="KW-0812">Transmembrane</keyword>
<keyword evidence="6 7" id="KW-0472">Membrane</keyword>
<keyword evidence="3" id="KW-1003">Cell membrane</keyword>
<evidence type="ECO:0000256" key="6">
    <source>
        <dbReference type="ARBA" id="ARBA00023136"/>
    </source>
</evidence>
<keyword evidence="9" id="KW-1185">Reference proteome</keyword>
<evidence type="ECO:0000313" key="8">
    <source>
        <dbReference type="EMBL" id="MCK8786241.1"/>
    </source>
</evidence>
<proteinExistence type="inferred from homology"/>
<dbReference type="PANTHER" id="PTHR34584">
    <property type="entry name" value="NA(+)/H(+) ANTIPORTER SUBUNIT E1"/>
    <property type="match status" value="1"/>
</dbReference>
<gene>
    <name evidence="8" type="ORF">M0638_17835</name>
</gene>
<organism evidence="8 9">
    <name type="scientific">Roseomonas acroporae</name>
    <dbReference type="NCBI Taxonomy" id="2937791"/>
    <lineage>
        <taxon>Bacteria</taxon>
        <taxon>Pseudomonadati</taxon>
        <taxon>Pseudomonadota</taxon>
        <taxon>Alphaproteobacteria</taxon>
        <taxon>Acetobacterales</taxon>
        <taxon>Roseomonadaceae</taxon>
        <taxon>Roseomonas</taxon>
    </lineage>
</organism>
<name>A0A9X1YHF7_9PROT</name>
<evidence type="ECO:0000313" key="9">
    <source>
        <dbReference type="Proteomes" id="UP001139516"/>
    </source>
</evidence>
<accession>A0A9X1YHF7</accession>